<dbReference type="EMBL" id="SEOQ01000699">
    <property type="protein sequence ID" value="TFY58169.1"/>
    <property type="molecule type" value="Genomic_DNA"/>
</dbReference>
<accession>A0A4Y9YBD2</accession>
<dbReference type="Proteomes" id="UP000298327">
    <property type="component" value="Unassembled WGS sequence"/>
</dbReference>
<protein>
    <submittedName>
        <fullName evidence="2">Uncharacterized protein</fullName>
    </submittedName>
</protein>
<dbReference type="AlphaFoldDB" id="A0A4Y9YBD2"/>
<name>A0A4Y9YBD2_9AGAM</name>
<evidence type="ECO:0000256" key="1">
    <source>
        <dbReference type="SAM" id="MobiDB-lite"/>
    </source>
</evidence>
<feature type="region of interest" description="Disordered" evidence="1">
    <location>
        <begin position="42"/>
        <end position="64"/>
    </location>
</feature>
<sequence>MSTTPRAAGKPQSMLFERSEALENLKGASLGLRALRVLNPARPSEVDPRSQASGPDTDIRISIRSSSRRLRFDTADGKRIAAPAYP</sequence>
<proteinExistence type="predicted"/>
<organism evidence="2 3">
    <name type="scientific">Dentipellis fragilis</name>
    <dbReference type="NCBI Taxonomy" id="205917"/>
    <lineage>
        <taxon>Eukaryota</taxon>
        <taxon>Fungi</taxon>
        <taxon>Dikarya</taxon>
        <taxon>Basidiomycota</taxon>
        <taxon>Agaricomycotina</taxon>
        <taxon>Agaricomycetes</taxon>
        <taxon>Russulales</taxon>
        <taxon>Hericiaceae</taxon>
        <taxon>Dentipellis</taxon>
    </lineage>
</organism>
<gene>
    <name evidence="2" type="ORF">EVG20_g8256</name>
</gene>
<keyword evidence="3" id="KW-1185">Reference proteome</keyword>
<evidence type="ECO:0000313" key="3">
    <source>
        <dbReference type="Proteomes" id="UP000298327"/>
    </source>
</evidence>
<comment type="caution">
    <text evidence="2">The sequence shown here is derived from an EMBL/GenBank/DDBJ whole genome shotgun (WGS) entry which is preliminary data.</text>
</comment>
<reference evidence="2 3" key="1">
    <citation type="submission" date="2019-02" db="EMBL/GenBank/DDBJ databases">
        <title>Genome sequencing of the rare red list fungi Dentipellis fragilis.</title>
        <authorList>
            <person name="Buettner E."/>
            <person name="Kellner H."/>
        </authorList>
    </citation>
    <scope>NUCLEOTIDE SEQUENCE [LARGE SCALE GENOMIC DNA]</scope>
    <source>
        <strain evidence="2 3">DSM 105465</strain>
    </source>
</reference>
<evidence type="ECO:0000313" key="2">
    <source>
        <dbReference type="EMBL" id="TFY58169.1"/>
    </source>
</evidence>